<keyword evidence="5" id="KW-0347">Helicase</keyword>
<dbReference type="InterPro" id="IPR050628">
    <property type="entry name" value="SNF2_RAD54_helicase_TF"/>
</dbReference>
<dbReference type="EMBL" id="DYZF01000220">
    <property type="protein sequence ID" value="HJE52048.1"/>
    <property type="molecule type" value="Genomic_DNA"/>
</dbReference>
<dbReference type="CDD" id="cd18793">
    <property type="entry name" value="SF2_C_SNF"/>
    <property type="match status" value="1"/>
</dbReference>
<dbReference type="Proteomes" id="UP000712713">
    <property type="component" value="Unassembled WGS sequence"/>
</dbReference>
<dbReference type="SMART" id="SM00490">
    <property type="entry name" value="HELICc"/>
    <property type="match status" value="1"/>
</dbReference>
<keyword evidence="2" id="KW-0378">Hydrolase</keyword>
<evidence type="ECO:0000256" key="1">
    <source>
        <dbReference type="ARBA" id="ARBA00022741"/>
    </source>
</evidence>
<dbReference type="Gene3D" id="3.40.50.300">
    <property type="entry name" value="P-loop containing nucleotide triphosphate hydrolases"/>
    <property type="match status" value="1"/>
</dbReference>
<keyword evidence="3" id="KW-0067">ATP-binding</keyword>
<dbReference type="GO" id="GO:0005524">
    <property type="term" value="F:ATP binding"/>
    <property type="evidence" value="ECO:0007669"/>
    <property type="project" value="UniProtKB-KW"/>
</dbReference>
<feature type="non-terminal residue" evidence="5">
    <location>
        <position position="1"/>
    </location>
</feature>
<organism evidence="5 6">
    <name type="scientific">Tessaracoccus flavescens</name>
    <dbReference type="NCBI Taxonomy" id="399497"/>
    <lineage>
        <taxon>Bacteria</taxon>
        <taxon>Bacillati</taxon>
        <taxon>Actinomycetota</taxon>
        <taxon>Actinomycetes</taxon>
        <taxon>Propionibacteriales</taxon>
        <taxon>Propionibacteriaceae</taxon>
        <taxon>Tessaracoccus</taxon>
    </lineage>
</organism>
<feature type="domain" description="Helicase C-terminal" evidence="4">
    <location>
        <begin position="1"/>
        <end position="133"/>
    </location>
</feature>
<dbReference type="SUPFAM" id="SSF52540">
    <property type="entry name" value="P-loop containing nucleoside triphosphate hydrolases"/>
    <property type="match status" value="1"/>
</dbReference>
<reference evidence="5" key="1">
    <citation type="journal article" date="2021" name="PeerJ">
        <title>Extensive microbial diversity within the chicken gut microbiome revealed by metagenomics and culture.</title>
        <authorList>
            <person name="Gilroy R."/>
            <person name="Ravi A."/>
            <person name="Getino M."/>
            <person name="Pursley I."/>
            <person name="Horton D.L."/>
            <person name="Alikhan N.F."/>
            <person name="Baker D."/>
            <person name="Gharbi K."/>
            <person name="Hall N."/>
            <person name="Watson M."/>
            <person name="Adriaenssens E.M."/>
            <person name="Foster-Nyarko E."/>
            <person name="Jarju S."/>
            <person name="Secka A."/>
            <person name="Antonio M."/>
            <person name="Oren A."/>
            <person name="Chaudhuri R.R."/>
            <person name="La Ragione R."/>
            <person name="Hildebrand F."/>
            <person name="Pallen M.J."/>
        </authorList>
    </citation>
    <scope>NUCLEOTIDE SEQUENCE</scope>
    <source>
        <strain evidence="5">ChiGjej3B3-7470</strain>
    </source>
</reference>
<dbReference type="GO" id="GO:0006281">
    <property type="term" value="P:DNA repair"/>
    <property type="evidence" value="ECO:0007669"/>
    <property type="project" value="TreeGrafter"/>
</dbReference>
<evidence type="ECO:0000256" key="2">
    <source>
        <dbReference type="ARBA" id="ARBA00022801"/>
    </source>
</evidence>
<evidence type="ECO:0000313" key="6">
    <source>
        <dbReference type="Proteomes" id="UP000712713"/>
    </source>
</evidence>
<evidence type="ECO:0000313" key="5">
    <source>
        <dbReference type="EMBL" id="HJE52048.1"/>
    </source>
</evidence>
<protein>
    <submittedName>
        <fullName evidence="5">SWF/SNF helicase family protein</fullName>
    </submittedName>
</protein>
<comment type="caution">
    <text evidence="5">The sequence shown here is derived from an EMBL/GenBank/DDBJ whole genome shotgun (WGS) entry which is preliminary data.</text>
</comment>
<reference evidence="5" key="2">
    <citation type="submission" date="2021-09" db="EMBL/GenBank/DDBJ databases">
        <authorList>
            <person name="Gilroy R."/>
        </authorList>
    </citation>
    <scope>NUCLEOTIDE SEQUENCE</scope>
    <source>
        <strain evidence="5">ChiGjej3B3-7470</strain>
    </source>
</reference>
<dbReference type="GO" id="GO:0004386">
    <property type="term" value="F:helicase activity"/>
    <property type="evidence" value="ECO:0007669"/>
    <property type="project" value="UniProtKB-KW"/>
</dbReference>
<dbReference type="InterPro" id="IPR001650">
    <property type="entry name" value="Helicase_C-like"/>
</dbReference>
<sequence>LVFSQFTSYLALVKSRLTSEGIEYEYLDGATRNRAGQISAFREGEAPVFLISLKAGGFGLTLTEADYVFILDPWWNPAAENQAIDRTHRIGQDKPVNVYRLVASDTIEEKVLALQERKRDLFDAVVGQTASVAAPLGADDIMGLLGD</sequence>
<dbReference type="PROSITE" id="PS51194">
    <property type="entry name" value="HELICASE_CTER"/>
    <property type="match status" value="1"/>
</dbReference>
<dbReference type="GO" id="GO:0016787">
    <property type="term" value="F:hydrolase activity"/>
    <property type="evidence" value="ECO:0007669"/>
    <property type="project" value="UniProtKB-KW"/>
</dbReference>
<accession>A0A921EP25</accession>
<dbReference type="InterPro" id="IPR027417">
    <property type="entry name" value="P-loop_NTPase"/>
</dbReference>
<dbReference type="GO" id="GO:0008094">
    <property type="term" value="F:ATP-dependent activity, acting on DNA"/>
    <property type="evidence" value="ECO:0007669"/>
    <property type="project" value="TreeGrafter"/>
</dbReference>
<dbReference type="PANTHER" id="PTHR45626">
    <property type="entry name" value="TRANSCRIPTION TERMINATION FACTOR 2-RELATED"/>
    <property type="match status" value="1"/>
</dbReference>
<dbReference type="AlphaFoldDB" id="A0A921EP25"/>
<dbReference type="Pfam" id="PF00271">
    <property type="entry name" value="Helicase_C"/>
    <property type="match status" value="1"/>
</dbReference>
<name>A0A921EP25_9ACTN</name>
<dbReference type="InterPro" id="IPR049730">
    <property type="entry name" value="SNF2/RAD54-like_C"/>
</dbReference>
<gene>
    <name evidence="5" type="ORF">K8V15_08760</name>
</gene>
<evidence type="ECO:0000256" key="3">
    <source>
        <dbReference type="ARBA" id="ARBA00022840"/>
    </source>
</evidence>
<proteinExistence type="predicted"/>
<keyword evidence="1" id="KW-0547">Nucleotide-binding</keyword>
<evidence type="ECO:0000259" key="4">
    <source>
        <dbReference type="PROSITE" id="PS51194"/>
    </source>
</evidence>